<keyword evidence="3" id="KW-1185">Reference proteome</keyword>
<dbReference type="Proteomes" id="UP000198741">
    <property type="component" value="Chromosome I"/>
</dbReference>
<dbReference type="Pfam" id="PF00326">
    <property type="entry name" value="Peptidase_S9"/>
    <property type="match status" value="1"/>
</dbReference>
<dbReference type="RefSeq" id="WP_090479926.1">
    <property type="nucleotide sequence ID" value="NZ_LT629710.1"/>
</dbReference>
<keyword evidence="2" id="KW-0645">Protease</keyword>
<dbReference type="STRING" id="1090615.SAMN04515671_4164"/>
<dbReference type="GO" id="GO:0008236">
    <property type="term" value="F:serine-type peptidase activity"/>
    <property type="evidence" value="ECO:0007669"/>
    <property type="project" value="InterPro"/>
</dbReference>
<feature type="domain" description="Peptidase S9 prolyl oligopeptidase catalytic" evidence="1">
    <location>
        <begin position="427"/>
        <end position="629"/>
    </location>
</feature>
<keyword evidence="2" id="KW-0378">Hydrolase</keyword>
<proteinExistence type="predicted"/>
<name>A0A1H0SKK4_9ACTN</name>
<dbReference type="OrthoDB" id="128799at2"/>
<dbReference type="GO" id="GO:0006508">
    <property type="term" value="P:proteolysis"/>
    <property type="evidence" value="ECO:0007669"/>
    <property type="project" value="InterPro"/>
</dbReference>
<dbReference type="InterPro" id="IPR029058">
    <property type="entry name" value="AB_hydrolase_fold"/>
</dbReference>
<keyword evidence="2" id="KW-0031">Aminopeptidase</keyword>
<dbReference type="InterPro" id="IPR001375">
    <property type="entry name" value="Peptidase_S9_cat"/>
</dbReference>
<dbReference type="EMBL" id="LT629710">
    <property type="protein sequence ID" value="SDP42362.1"/>
    <property type="molecule type" value="Genomic_DNA"/>
</dbReference>
<dbReference type="SUPFAM" id="SSF69322">
    <property type="entry name" value="Tricorn protease domain 2"/>
    <property type="match status" value="1"/>
</dbReference>
<evidence type="ECO:0000313" key="3">
    <source>
        <dbReference type="Proteomes" id="UP000198741"/>
    </source>
</evidence>
<dbReference type="PANTHER" id="PTHR43056:SF5">
    <property type="entry name" value="PEPTIDASE S9 PROLYL OLIGOPEPTIDASE CATALYTIC DOMAIN-CONTAINING PROTEIN"/>
    <property type="match status" value="1"/>
</dbReference>
<dbReference type="PANTHER" id="PTHR43056">
    <property type="entry name" value="PEPTIDASE S9 PROLYL OLIGOPEPTIDASE"/>
    <property type="match status" value="1"/>
</dbReference>
<dbReference type="Gene3D" id="3.40.50.1820">
    <property type="entry name" value="alpha/beta hydrolase"/>
    <property type="match status" value="1"/>
</dbReference>
<organism evidence="2 3">
    <name type="scientific">Nakamurella panacisegetis</name>
    <dbReference type="NCBI Taxonomy" id="1090615"/>
    <lineage>
        <taxon>Bacteria</taxon>
        <taxon>Bacillati</taxon>
        <taxon>Actinomycetota</taxon>
        <taxon>Actinomycetes</taxon>
        <taxon>Nakamurellales</taxon>
        <taxon>Nakamurellaceae</taxon>
        <taxon>Nakamurella</taxon>
    </lineage>
</organism>
<sequence length="630" mass="65862">MSRPGFWPSPITADQAVASGRSLEAVAFAGDQLWWSEGRPDDGGRVVVCTRGGAGEVVDLLPGPWNARTRVHEYGGTSWLPVPGPSGFDLVFANLDDQRLYRLAAGGQPVPLTPEPARAAGLRYADLQWDERRSRILAVRETHRGDGTFGTVDRTIVGIPVNGAGATDDSAVVDLLAGAPRADFLAGPRLSGHGDALTWISWNHPDMPWDRTTAHLAPVARGGGLGAIRVIAGGPGVSVVDPGFLPDGSVVVMSDATGWWQPTLIDPRTGSSRTLSTVEQEFAPPLWVLGRRSWAAVPGGRLLVRPDGRPSLLDTFTDELTALDPAWTWTGDLAADRTGRMAVIVGSDVAASEIVSITPGGLRSVVRSASDIPLAAGLAPVPVERTFDGVHAIVYPPTNPGFSADPGPAPVIITVHGGPTAQHNRTLSATTAYFTSRGFAVAAVDHHGSTGYGRPYRDALRGHWAELDIADAITVAAGLLADGSAGIAFISGGSAGGLTVLGALTTEGNPFGGGTSSYGIGDLRALLVSTHDFESRYLEGLLGSDPDVLDARSPLRHTDRLATPVLLLQGGRDPIVTPDQAESFAAACAAKGIEHDLIIFPEEGHGFRSAAARKTALEAELRFYQGILGA</sequence>
<accession>A0A1H0SKK4</accession>
<evidence type="ECO:0000259" key="1">
    <source>
        <dbReference type="Pfam" id="PF00326"/>
    </source>
</evidence>
<evidence type="ECO:0000313" key="2">
    <source>
        <dbReference type="EMBL" id="SDP42362.1"/>
    </source>
</evidence>
<dbReference type="GO" id="GO:0004177">
    <property type="term" value="F:aminopeptidase activity"/>
    <property type="evidence" value="ECO:0007669"/>
    <property type="project" value="UniProtKB-KW"/>
</dbReference>
<gene>
    <name evidence="2" type="ORF">SAMN04515671_4164</name>
</gene>
<dbReference type="InterPro" id="IPR050585">
    <property type="entry name" value="Xaa-Pro_dipeptidyl-ppase/CocE"/>
</dbReference>
<protein>
    <submittedName>
        <fullName evidence="2">Dipeptidyl aminopeptidase/acylaminoacyl peptidase</fullName>
    </submittedName>
</protein>
<dbReference type="AlphaFoldDB" id="A0A1H0SKK4"/>
<reference evidence="2 3" key="1">
    <citation type="submission" date="2016-10" db="EMBL/GenBank/DDBJ databases">
        <authorList>
            <person name="de Groot N.N."/>
        </authorList>
    </citation>
    <scope>NUCLEOTIDE SEQUENCE [LARGE SCALE GENOMIC DNA]</scope>
    <source>
        <strain evidence="3">P4-7,KCTC 19426,CECT 7604</strain>
    </source>
</reference>
<dbReference type="SUPFAM" id="SSF53474">
    <property type="entry name" value="alpha/beta-Hydrolases"/>
    <property type="match status" value="1"/>
</dbReference>